<dbReference type="PANTHER" id="PTHR35043">
    <property type="entry name" value="TRANSCRIPTION FACTOR DOMAIN-CONTAINING PROTEIN"/>
    <property type="match status" value="1"/>
</dbReference>
<reference evidence="3" key="1">
    <citation type="submission" date="2021-03" db="EMBL/GenBank/DDBJ databases">
        <title>Comparative genomics and phylogenomic investigation of the class Geoglossomycetes provide insights into ecological specialization and systematics.</title>
        <authorList>
            <person name="Melie T."/>
            <person name="Pirro S."/>
            <person name="Miller A.N."/>
            <person name="Quandt A."/>
        </authorList>
    </citation>
    <scope>NUCLEOTIDE SEQUENCE</scope>
    <source>
        <strain evidence="3">CAQ_001_2017</strain>
    </source>
</reference>
<evidence type="ECO:0000256" key="1">
    <source>
        <dbReference type="SAM" id="MobiDB-lite"/>
    </source>
</evidence>
<protein>
    <submittedName>
        <fullName evidence="3">Uncharacterized protein</fullName>
    </submittedName>
</protein>
<evidence type="ECO:0000256" key="2">
    <source>
        <dbReference type="SAM" id="Phobius"/>
    </source>
</evidence>
<feature type="transmembrane region" description="Helical" evidence="2">
    <location>
        <begin position="223"/>
        <end position="240"/>
    </location>
</feature>
<organism evidence="3 4">
    <name type="scientific">Trichoglossum hirsutum</name>
    <dbReference type="NCBI Taxonomy" id="265104"/>
    <lineage>
        <taxon>Eukaryota</taxon>
        <taxon>Fungi</taxon>
        <taxon>Dikarya</taxon>
        <taxon>Ascomycota</taxon>
        <taxon>Pezizomycotina</taxon>
        <taxon>Geoglossomycetes</taxon>
        <taxon>Geoglossales</taxon>
        <taxon>Geoglossaceae</taxon>
        <taxon>Trichoglossum</taxon>
    </lineage>
</organism>
<evidence type="ECO:0000313" key="4">
    <source>
        <dbReference type="Proteomes" id="UP000750711"/>
    </source>
</evidence>
<dbReference type="Proteomes" id="UP000750711">
    <property type="component" value="Unassembled WGS sequence"/>
</dbReference>
<dbReference type="PANTHER" id="PTHR35043:SF7">
    <property type="entry name" value="TRANSCRIPTION FACTOR DOMAIN-CONTAINING PROTEIN"/>
    <property type="match status" value="1"/>
</dbReference>
<keyword evidence="2" id="KW-0812">Transmembrane</keyword>
<sequence length="310" mass="34552">MLSKQLESAFVTWSMVYAFYANMGEFSIRIPHAPDNAEAPHNDIEQYTVPAPTLREPEGYQLLKKESKQLEALPDTEYSLTLKDLEILEPLELFPATMEDIQDRSKADAFTKFFACVQSGWLVVQSIARVSAGLPITQLELVTLAFVCCALAMYGFWWYKPFDVERGTIVICPVSRRNEVITKLDLTRRGKRIPDLEEDDVIEFLGGIGKTEVGMSGSKMSSLALYVTSTVFSALHLAAWNWEFLLPALRTLWRISGVVATSTIVIPLAFTLLDEFLEFTLGCNAPDNDASSDGSSKSLKDPVTPLDGIY</sequence>
<keyword evidence="2" id="KW-0472">Membrane</keyword>
<feature type="transmembrane region" description="Helical" evidence="2">
    <location>
        <begin position="252"/>
        <end position="273"/>
    </location>
</feature>
<keyword evidence="4" id="KW-1185">Reference proteome</keyword>
<name>A0A9P8RP59_9PEZI</name>
<accession>A0A9P8RP59</accession>
<dbReference type="EMBL" id="JAGHQM010000792">
    <property type="protein sequence ID" value="KAH0558612.1"/>
    <property type="molecule type" value="Genomic_DNA"/>
</dbReference>
<dbReference type="AlphaFoldDB" id="A0A9P8RP59"/>
<proteinExistence type="predicted"/>
<evidence type="ECO:0000313" key="3">
    <source>
        <dbReference type="EMBL" id="KAH0558612.1"/>
    </source>
</evidence>
<comment type="caution">
    <text evidence="3">The sequence shown here is derived from an EMBL/GenBank/DDBJ whole genome shotgun (WGS) entry which is preliminary data.</text>
</comment>
<gene>
    <name evidence="3" type="ORF">GP486_004734</name>
</gene>
<keyword evidence="2" id="KW-1133">Transmembrane helix</keyword>
<feature type="transmembrane region" description="Helical" evidence="2">
    <location>
        <begin position="139"/>
        <end position="159"/>
    </location>
</feature>
<feature type="region of interest" description="Disordered" evidence="1">
    <location>
        <begin position="288"/>
        <end position="310"/>
    </location>
</feature>